<dbReference type="EMBL" id="AUZX01004681">
    <property type="protein sequence ID" value="EQD70158.1"/>
    <property type="molecule type" value="Genomic_DNA"/>
</dbReference>
<evidence type="ECO:0000256" key="1">
    <source>
        <dbReference type="SAM" id="MobiDB-lite"/>
    </source>
</evidence>
<comment type="caution">
    <text evidence="2">The sequence shown here is derived from an EMBL/GenBank/DDBJ whole genome shotgun (WGS) entry which is preliminary data.</text>
</comment>
<dbReference type="AlphaFoldDB" id="T1BNI5"/>
<evidence type="ECO:0000313" key="2">
    <source>
        <dbReference type="EMBL" id="EQD70158.1"/>
    </source>
</evidence>
<reference evidence="2" key="1">
    <citation type="submission" date="2013-08" db="EMBL/GenBank/DDBJ databases">
        <authorList>
            <person name="Mendez C."/>
            <person name="Richter M."/>
            <person name="Ferrer M."/>
            <person name="Sanchez J."/>
        </authorList>
    </citation>
    <scope>NUCLEOTIDE SEQUENCE</scope>
</reference>
<sequence length="257" mass="28318">MLDPAILPTDFRERIERWRCGSGTFRMNVALSELPQFSCLPGRTPGDHHTAGIILAPTLAYMEQAYFDARAQGWSRRPIIELVIPSTLDDTLAPPGAHVASLFCQHVAPRLPDGRSWDAHREAVADLMIDTVSAYAPNFKRAVLGRQILSPLDLERTFGLSRGRHLPRRAQSRSDVLGPANVGSRALPGPAAGSVHVRLRHAPGRWRHGRAGPQCRARDSRRPQGPAIGRTRLRTASLVSGTAGGPRERRRLLRPSR</sequence>
<feature type="region of interest" description="Disordered" evidence="1">
    <location>
        <begin position="166"/>
        <end position="192"/>
    </location>
</feature>
<gene>
    <name evidence="2" type="ORF">B1A_06443</name>
</gene>
<dbReference type="PANTHER" id="PTHR10668:SF103">
    <property type="entry name" value="PYRIDINE NUCLEOTIDE-DISULFIDE OXIDOREDUCTASE DOMAIN-CONTAINING PROTEIN 2"/>
    <property type="match status" value="1"/>
</dbReference>
<dbReference type="PANTHER" id="PTHR10668">
    <property type="entry name" value="PHYTOENE DEHYDROGENASE"/>
    <property type="match status" value="1"/>
</dbReference>
<name>T1BNI5_9ZZZZ</name>
<organism evidence="2">
    <name type="scientific">mine drainage metagenome</name>
    <dbReference type="NCBI Taxonomy" id="410659"/>
    <lineage>
        <taxon>unclassified sequences</taxon>
        <taxon>metagenomes</taxon>
        <taxon>ecological metagenomes</taxon>
    </lineage>
</organism>
<proteinExistence type="predicted"/>
<feature type="region of interest" description="Disordered" evidence="1">
    <location>
        <begin position="205"/>
        <end position="229"/>
    </location>
</feature>
<protein>
    <submittedName>
        <fullName evidence="2">FAD dependent oxidoreductase</fullName>
    </submittedName>
</protein>
<reference evidence="2" key="2">
    <citation type="journal article" date="2014" name="ISME J.">
        <title>Microbial stratification in low pH oxic and suboxic macroscopic growths along an acid mine drainage.</title>
        <authorList>
            <person name="Mendez-Garcia C."/>
            <person name="Mesa V."/>
            <person name="Sprenger R.R."/>
            <person name="Richter M."/>
            <person name="Diez M.S."/>
            <person name="Solano J."/>
            <person name="Bargiela R."/>
            <person name="Golyshina O.V."/>
            <person name="Manteca A."/>
            <person name="Ramos J.L."/>
            <person name="Gallego J.R."/>
            <person name="Llorente I."/>
            <person name="Martins Dos Santos V.A."/>
            <person name="Jensen O.N."/>
            <person name="Pelaez A.I."/>
            <person name="Sanchez J."/>
            <person name="Ferrer M."/>
        </authorList>
    </citation>
    <scope>NUCLEOTIDE SEQUENCE</scope>
</reference>
<accession>T1BNI5</accession>